<keyword evidence="1" id="KW-0812">Transmembrane</keyword>
<dbReference type="VEuPathDB" id="FungiDB:CPSG_02827"/>
<dbReference type="STRING" id="443226.E9CYF7"/>
<accession>E9CYF7</accession>
<keyword evidence="1" id="KW-0472">Membrane</keyword>
<feature type="transmembrane region" description="Helical" evidence="1">
    <location>
        <begin position="47"/>
        <end position="71"/>
    </location>
</feature>
<evidence type="ECO:0000256" key="1">
    <source>
        <dbReference type="SAM" id="Phobius"/>
    </source>
</evidence>
<dbReference type="OMA" id="SICICFM"/>
<keyword evidence="3" id="KW-1185">Reference proteome</keyword>
<dbReference type="Proteomes" id="UP000002497">
    <property type="component" value="Unassembled WGS sequence"/>
</dbReference>
<proteinExistence type="predicted"/>
<sequence>MLRHKRGLFMSTNLRITSLEKRINSAINLAFNLVVQRDSKLMLQDSLTMDTLATVTLIFLPVATVGTVFGSQFLGLDTGSSPPQLEVAKNFWIFWVVLAGISICICFMTVIVRRARLGRIETWQRRA</sequence>
<organism evidence="3">
    <name type="scientific">Coccidioides posadasii (strain RMSCC 757 / Silveira)</name>
    <name type="common">Valley fever fungus</name>
    <dbReference type="NCBI Taxonomy" id="443226"/>
    <lineage>
        <taxon>Eukaryota</taxon>
        <taxon>Fungi</taxon>
        <taxon>Dikarya</taxon>
        <taxon>Ascomycota</taxon>
        <taxon>Pezizomycotina</taxon>
        <taxon>Eurotiomycetes</taxon>
        <taxon>Eurotiomycetidae</taxon>
        <taxon>Onygenales</taxon>
        <taxon>Onygenaceae</taxon>
        <taxon>Coccidioides</taxon>
    </lineage>
</organism>
<evidence type="ECO:0000313" key="2">
    <source>
        <dbReference type="EMBL" id="EFW20984.1"/>
    </source>
</evidence>
<evidence type="ECO:0000313" key="3">
    <source>
        <dbReference type="Proteomes" id="UP000002497"/>
    </source>
</evidence>
<name>E9CYF7_COCPS</name>
<dbReference type="HOGENOM" id="CLU_1970353_0_0_1"/>
<gene>
    <name evidence="2" type="ORF">CPSG_02827</name>
</gene>
<feature type="transmembrane region" description="Helical" evidence="1">
    <location>
        <begin position="91"/>
        <end position="112"/>
    </location>
</feature>
<reference evidence="3" key="1">
    <citation type="journal article" date="2010" name="Genome Res.">
        <title>Population genomic sequencing of Coccidioides fungi reveals recent hybridization and transposon control.</title>
        <authorList>
            <person name="Neafsey D.E."/>
            <person name="Barker B.M."/>
            <person name="Sharpton T.J."/>
            <person name="Stajich J.E."/>
            <person name="Park D.J."/>
            <person name="Whiston E."/>
            <person name="Hung C.-Y."/>
            <person name="McMahan C."/>
            <person name="White J."/>
            <person name="Sykes S."/>
            <person name="Heiman D."/>
            <person name="Young S."/>
            <person name="Zeng Q."/>
            <person name="Abouelleil A."/>
            <person name="Aftuck L."/>
            <person name="Bessette D."/>
            <person name="Brown A."/>
            <person name="FitzGerald M."/>
            <person name="Lui A."/>
            <person name="Macdonald J.P."/>
            <person name="Priest M."/>
            <person name="Orbach M.J."/>
            <person name="Galgiani J.N."/>
            <person name="Kirkland T.N."/>
            <person name="Cole G.T."/>
            <person name="Birren B.W."/>
            <person name="Henn M.R."/>
            <person name="Taylor J.W."/>
            <person name="Rounsley S.D."/>
        </authorList>
    </citation>
    <scope>NUCLEOTIDE SEQUENCE [LARGE SCALE GENOMIC DNA]</scope>
    <source>
        <strain evidence="3">RMSCC 757 / Silveira</strain>
    </source>
</reference>
<protein>
    <submittedName>
        <fullName evidence="2">Uncharacterized protein</fullName>
    </submittedName>
</protein>
<keyword evidence="1" id="KW-1133">Transmembrane helix</keyword>
<dbReference type="EMBL" id="GL636488">
    <property type="protein sequence ID" value="EFW20984.1"/>
    <property type="molecule type" value="Genomic_DNA"/>
</dbReference>
<dbReference type="AlphaFoldDB" id="E9CYF7"/>
<reference evidence="3" key="2">
    <citation type="submission" date="2010-03" db="EMBL/GenBank/DDBJ databases">
        <title>The genome sequence of Coccidioides posadasii strain Silveira.</title>
        <authorList>
            <consortium name="The Broad Institute Genome Sequencing Center for Infectious Disease"/>
            <person name="Neafsey D."/>
            <person name="Orbach M."/>
            <person name="Henn M.R."/>
            <person name="Cole G.T."/>
            <person name="Galgiani J."/>
            <person name="Gardner M.J."/>
            <person name="Kirkland T.N."/>
            <person name="Taylor J.W."/>
            <person name="Young S.K."/>
            <person name="Zeng Q."/>
            <person name="Koehrsen M."/>
            <person name="Alvarado L."/>
            <person name="Berlin A."/>
            <person name="Borenstein D."/>
            <person name="Chapman S.B."/>
            <person name="Chen Z."/>
            <person name="Engels R."/>
            <person name="Freedman E."/>
            <person name="Gellesch M."/>
            <person name="Goldberg J."/>
            <person name="Griggs A."/>
            <person name="Gujja S."/>
            <person name="Heilman E."/>
            <person name="Heiman D."/>
            <person name="Howarth C."/>
            <person name="Jen D."/>
            <person name="Larson L."/>
            <person name="Mehta T."/>
            <person name="Neiman D."/>
            <person name="Park D."/>
            <person name="Pearson M."/>
            <person name="Richards J."/>
            <person name="Roberts A."/>
            <person name="Saif S."/>
            <person name="Shea T."/>
            <person name="Shenoy N."/>
            <person name="Sisk P."/>
            <person name="Stolte C."/>
            <person name="Sykes S."/>
            <person name="Walk T."/>
            <person name="White J."/>
            <person name="Yandava C."/>
            <person name="Haas B."/>
            <person name="Nusbaum C."/>
            <person name="Birren B."/>
        </authorList>
    </citation>
    <scope>NUCLEOTIDE SEQUENCE [LARGE SCALE GENOMIC DNA]</scope>
    <source>
        <strain evidence="3">RMSCC 757 / Silveira</strain>
    </source>
</reference>
<dbReference type="Gene3D" id="1.20.58.340">
    <property type="entry name" value="Magnesium transport protein CorA, transmembrane region"/>
    <property type="match status" value="1"/>
</dbReference>